<evidence type="ECO:0000256" key="1">
    <source>
        <dbReference type="ARBA" id="ARBA00022723"/>
    </source>
</evidence>
<dbReference type="PROSITE" id="PS50864">
    <property type="entry name" value="SAND"/>
    <property type="match status" value="1"/>
</dbReference>
<accession>A0A553MMS5</accession>
<dbReference type="GO" id="GO:0005634">
    <property type="term" value="C:nucleus"/>
    <property type="evidence" value="ECO:0007669"/>
    <property type="project" value="TreeGrafter"/>
</dbReference>
<protein>
    <recommendedName>
        <fullName evidence="9">SAND domain-containing protein</fullName>
    </recommendedName>
</protein>
<dbReference type="PANTHER" id="PTHR10417:SF2">
    <property type="entry name" value="GLUCOCORTICOID MODULATORY ELEMENT-BINDING PROTEIN 2"/>
    <property type="match status" value="1"/>
</dbReference>
<gene>
    <name evidence="10" type="ORF">DNTS_009201</name>
</gene>
<evidence type="ECO:0000256" key="4">
    <source>
        <dbReference type="ARBA" id="ARBA00023125"/>
    </source>
</evidence>
<sequence>MKDADLQLSDADNFMMASSSEVNVHVEEVVVVTTPDSLAQTSSSTEEKNILVASELEQSEEHNLEQAMDPETESSTPVSIHKEAVLVIVSPCVCTTDISAVKISEDTEVEGDVLYPITCGDTKANLVWKKFVCPGINIKCVELNEHLISPKEFVYIAGKSTLKDWKRAIRLDGTMLSTKIDLLGTRGSLNSQQSTETTPATPASADVNGSSASFSAEVTDDATEWVTAIGEDTMTFWRGLKDAGMLEEVMEELQREIQEILKGLEERIHEPPLQVADATLLNNIVQNFGMLDLVKKVLASHKSQMDRCREQYTRSLVALEQQCDEHRKRAKELKSKSQHLNNFLMNMSPGSSPQNPKRPRLTRAVSGPATIAASPAQTTHFTVPITQISGIQLDKVISGYTVLASPAEAEGTSLVPTGSMGPTHVKVVSPYQLLTLPAATVQNLAVPAGGAAGGTVLAVPMNTASVEDAETEEEPSTETREELKE</sequence>
<evidence type="ECO:0000256" key="5">
    <source>
        <dbReference type="ARBA" id="ARBA00023163"/>
    </source>
</evidence>
<dbReference type="Gene3D" id="3.10.390.10">
    <property type="entry name" value="SAND domain-like"/>
    <property type="match status" value="1"/>
</dbReference>
<keyword evidence="5" id="KW-0804">Transcription</keyword>
<dbReference type="PANTHER" id="PTHR10417">
    <property type="entry name" value="GLUCOCORTICOID MODULATORY ELEMENT-BINDING PROTEIN"/>
    <property type="match status" value="1"/>
</dbReference>
<dbReference type="GO" id="GO:0006357">
    <property type="term" value="P:regulation of transcription by RNA polymerase II"/>
    <property type="evidence" value="ECO:0007669"/>
    <property type="project" value="TreeGrafter"/>
</dbReference>
<dbReference type="Pfam" id="PF01342">
    <property type="entry name" value="SAND"/>
    <property type="match status" value="1"/>
</dbReference>
<keyword evidence="3" id="KW-0805">Transcription regulation</keyword>
<keyword evidence="11" id="KW-1185">Reference proteome</keyword>
<dbReference type="AlphaFoldDB" id="A0A553MMS5"/>
<evidence type="ECO:0000256" key="6">
    <source>
        <dbReference type="ARBA" id="ARBA00023242"/>
    </source>
</evidence>
<dbReference type="Proteomes" id="UP000316079">
    <property type="component" value="Unassembled WGS sequence"/>
</dbReference>
<evidence type="ECO:0000259" key="9">
    <source>
        <dbReference type="PROSITE" id="PS50864"/>
    </source>
</evidence>
<feature type="coiled-coil region" evidence="7">
    <location>
        <begin position="243"/>
        <end position="270"/>
    </location>
</feature>
<evidence type="ECO:0000256" key="2">
    <source>
        <dbReference type="ARBA" id="ARBA00022833"/>
    </source>
</evidence>
<dbReference type="OrthoDB" id="5792412at2759"/>
<feature type="compositionally biased region" description="Acidic residues" evidence="8">
    <location>
        <begin position="467"/>
        <end position="476"/>
    </location>
</feature>
<feature type="domain" description="SAND" evidence="9">
    <location>
        <begin position="104"/>
        <end position="190"/>
    </location>
</feature>
<proteinExistence type="predicted"/>
<evidence type="ECO:0000256" key="8">
    <source>
        <dbReference type="SAM" id="MobiDB-lite"/>
    </source>
</evidence>
<feature type="coiled-coil region" evidence="7">
    <location>
        <begin position="309"/>
        <end position="336"/>
    </location>
</feature>
<evidence type="ECO:0000313" key="11">
    <source>
        <dbReference type="Proteomes" id="UP000316079"/>
    </source>
</evidence>
<dbReference type="SMART" id="SM00258">
    <property type="entry name" value="SAND"/>
    <property type="match status" value="1"/>
</dbReference>
<organism evidence="10 11">
    <name type="scientific">Danionella cerebrum</name>
    <dbReference type="NCBI Taxonomy" id="2873325"/>
    <lineage>
        <taxon>Eukaryota</taxon>
        <taxon>Metazoa</taxon>
        <taxon>Chordata</taxon>
        <taxon>Craniata</taxon>
        <taxon>Vertebrata</taxon>
        <taxon>Euteleostomi</taxon>
        <taxon>Actinopterygii</taxon>
        <taxon>Neopterygii</taxon>
        <taxon>Teleostei</taxon>
        <taxon>Ostariophysi</taxon>
        <taxon>Cypriniformes</taxon>
        <taxon>Danionidae</taxon>
        <taxon>Danioninae</taxon>
        <taxon>Danionella</taxon>
    </lineage>
</organism>
<dbReference type="Pfam" id="PF25892">
    <property type="entry name" value="Spe-44"/>
    <property type="match status" value="1"/>
</dbReference>
<dbReference type="InterPro" id="IPR059099">
    <property type="entry name" value="GMEB1/2/Spe-44_dom"/>
</dbReference>
<keyword evidence="2" id="KW-0862">Zinc</keyword>
<name>A0A553MMS5_9TELE</name>
<dbReference type="GO" id="GO:0046872">
    <property type="term" value="F:metal ion binding"/>
    <property type="evidence" value="ECO:0007669"/>
    <property type="project" value="UniProtKB-KW"/>
</dbReference>
<dbReference type="GO" id="GO:0000978">
    <property type="term" value="F:RNA polymerase II cis-regulatory region sequence-specific DNA binding"/>
    <property type="evidence" value="ECO:0007669"/>
    <property type="project" value="TreeGrafter"/>
</dbReference>
<evidence type="ECO:0000313" key="10">
    <source>
        <dbReference type="EMBL" id="TRY54484.1"/>
    </source>
</evidence>
<reference evidence="10 11" key="1">
    <citation type="journal article" date="2019" name="Sci. Data">
        <title>Hybrid genome assembly and annotation of Danionella translucida.</title>
        <authorList>
            <person name="Kadobianskyi M."/>
            <person name="Schulze L."/>
            <person name="Schuelke M."/>
            <person name="Judkewitz B."/>
        </authorList>
    </citation>
    <scope>NUCLEOTIDE SEQUENCE [LARGE SCALE GENOMIC DNA]</scope>
    <source>
        <strain evidence="10 11">Bolton</strain>
    </source>
</reference>
<evidence type="ECO:0000256" key="3">
    <source>
        <dbReference type="ARBA" id="ARBA00023015"/>
    </source>
</evidence>
<feature type="compositionally biased region" description="Low complexity" evidence="8">
    <location>
        <begin position="191"/>
        <end position="205"/>
    </location>
</feature>
<keyword evidence="4" id="KW-0238">DNA-binding</keyword>
<feature type="region of interest" description="Disordered" evidence="8">
    <location>
        <begin position="462"/>
        <end position="485"/>
    </location>
</feature>
<dbReference type="STRING" id="623744.A0A553MMS5"/>
<keyword evidence="6" id="KW-0539">Nucleus</keyword>
<dbReference type="EMBL" id="SRMA01027344">
    <property type="protein sequence ID" value="TRY54484.1"/>
    <property type="molecule type" value="Genomic_DNA"/>
</dbReference>
<keyword evidence="1" id="KW-0479">Metal-binding</keyword>
<feature type="region of interest" description="Disordered" evidence="8">
    <location>
        <begin position="187"/>
        <end position="212"/>
    </location>
</feature>
<dbReference type="SUPFAM" id="SSF63763">
    <property type="entry name" value="SAND domain-like"/>
    <property type="match status" value="1"/>
</dbReference>
<dbReference type="InterPro" id="IPR010919">
    <property type="entry name" value="SAND-like_dom_sf"/>
</dbReference>
<evidence type="ECO:0000256" key="7">
    <source>
        <dbReference type="SAM" id="Coils"/>
    </source>
</evidence>
<keyword evidence="7" id="KW-0175">Coiled coil</keyword>
<dbReference type="InterPro" id="IPR000770">
    <property type="entry name" value="SAND_dom"/>
</dbReference>
<comment type="caution">
    <text evidence="10">The sequence shown here is derived from an EMBL/GenBank/DDBJ whole genome shotgun (WGS) entry which is preliminary data.</text>
</comment>